<dbReference type="Proteomes" id="UP000464593">
    <property type="component" value="Chromosome"/>
</dbReference>
<name>A0AAE6RFV3_9PSED</name>
<dbReference type="RefSeq" id="WP_159266620.1">
    <property type="nucleotide sequence ID" value="NZ_CP040324.1"/>
</dbReference>
<protein>
    <recommendedName>
        <fullName evidence="1">HNH endonuclease 5 domain-containing protein</fullName>
    </recommendedName>
</protein>
<reference evidence="2 3" key="1">
    <citation type="submission" date="2019-05" db="EMBL/GenBank/DDBJ databases">
        <title>Complete genome sequence of Pseudomonas Pseudomonas resinovorans.</title>
        <authorList>
            <person name="Chen H.-P."/>
        </authorList>
    </citation>
    <scope>NUCLEOTIDE SEQUENCE [LARGE SCALE GENOMIC DNA]</scope>
    <source>
        <strain evidence="2 3">TCU-CK1</strain>
    </source>
</reference>
<feature type="domain" description="HNH endonuclease 5" evidence="1">
    <location>
        <begin position="136"/>
        <end position="188"/>
    </location>
</feature>
<dbReference type="AlphaFoldDB" id="A0AAE6RFV3"/>
<evidence type="ECO:0000313" key="3">
    <source>
        <dbReference type="Proteomes" id="UP000464593"/>
    </source>
</evidence>
<dbReference type="PANTHER" id="PTHR33877:SF2">
    <property type="entry name" value="OS07G0170200 PROTEIN"/>
    <property type="match status" value="1"/>
</dbReference>
<dbReference type="InterPro" id="IPR003615">
    <property type="entry name" value="HNH_nuc"/>
</dbReference>
<accession>A0AAE6RFV3</accession>
<gene>
    <name evidence="2" type="ORF">TCK1_4671</name>
</gene>
<dbReference type="Gene3D" id="1.10.30.50">
    <property type="match status" value="1"/>
</dbReference>
<dbReference type="InterPro" id="IPR029471">
    <property type="entry name" value="HNH_5"/>
</dbReference>
<dbReference type="InterPro" id="IPR052892">
    <property type="entry name" value="NA-targeting_endonuclease"/>
</dbReference>
<evidence type="ECO:0000259" key="1">
    <source>
        <dbReference type="Pfam" id="PF14279"/>
    </source>
</evidence>
<proteinExistence type="predicted"/>
<dbReference type="CDD" id="cd00085">
    <property type="entry name" value="HNHc"/>
    <property type="match status" value="1"/>
</dbReference>
<evidence type="ECO:0000313" key="2">
    <source>
        <dbReference type="EMBL" id="QHB30017.1"/>
    </source>
</evidence>
<sequence length="273" mass="30964">MDYKFKTVTAGELLFDYINTSLIGRKNLSQISNLDALQIGGRQQELSSYYSGILSANILSRIIKKANRVVSDIESEKEHQKLMIQYFQRSLEIPRTPSGVDLDRLAALALEAEKTSRKDIISSVRSQFTVTKVNYCYMCGAQVYEKTTIASQKMELEHIWPQSFGGDSTVENLLPACPPCNSEKGSMILWQNAHIHSFTLKPEPSSDELTSIKKKVKIAQHRKEMFEHASTHRKTLKDAALAIGSFNFNEISAIDRDDAVDFFNFQIKRRYAV</sequence>
<dbReference type="Pfam" id="PF14279">
    <property type="entry name" value="HNH_5"/>
    <property type="match status" value="1"/>
</dbReference>
<organism evidence="2 3">
    <name type="scientific">Pseudomonas monteilii</name>
    <dbReference type="NCBI Taxonomy" id="76759"/>
    <lineage>
        <taxon>Bacteria</taxon>
        <taxon>Pseudomonadati</taxon>
        <taxon>Pseudomonadota</taxon>
        <taxon>Gammaproteobacteria</taxon>
        <taxon>Pseudomonadales</taxon>
        <taxon>Pseudomonadaceae</taxon>
        <taxon>Pseudomonas</taxon>
    </lineage>
</organism>
<dbReference type="PANTHER" id="PTHR33877">
    <property type="entry name" value="SLL1193 PROTEIN"/>
    <property type="match status" value="1"/>
</dbReference>
<dbReference type="EMBL" id="CP040324">
    <property type="protein sequence ID" value="QHB30017.1"/>
    <property type="molecule type" value="Genomic_DNA"/>
</dbReference>